<keyword evidence="3" id="KW-1003">Cell membrane</keyword>
<gene>
    <name evidence="8" type="ORF">ENJ40_08425</name>
</gene>
<feature type="transmembrane region" description="Helical" evidence="7">
    <location>
        <begin position="246"/>
        <end position="265"/>
    </location>
</feature>
<feature type="transmembrane region" description="Helical" evidence="7">
    <location>
        <begin position="311"/>
        <end position="330"/>
    </location>
</feature>
<feature type="transmembrane region" description="Helical" evidence="7">
    <location>
        <begin position="210"/>
        <end position="234"/>
    </location>
</feature>
<evidence type="ECO:0000256" key="4">
    <source>
        <dbReference type="ARBA" id="ARBA00022692"/>
    </source>
</evidence>
<accession>A0A7C3GV22</accession>
<dbReference type="PANTHER" id="PTHR34184:SF4">
    <property type="entry name" value="UPF0718 PROTEIN YCGR"/>
    <property type="match status" value="1"/>
</dbReference>
<comment type="similarity">
    <text evidence="2">Belongs to the UPF0718 family.</text>
</comment>
<dbReference type="AlphaFoldDB" id="A0A7C3GV22"/>
<feature type="transmembrane region" description="Helical" evidence="7">
    <location>
        <begin position="12"/>
        <end position="34"/>
    </location>
</feature>
<feature type="transmembrane region" description="Helical" evidence="7">
    <location>
        <begin position="179"/>
        <end position="198"/>
    </location>
</feature>
<evidence type="ECO:0000256" key="1">
    <source>
        <dbReference type="ARBA" id="ARBA00004651"/>
    </source>
</evidence>
<evidence type="ECO:0000313" key="8">
    <source>
        <dbReference type="EMBL" id="HFC98463.1"/>
    </source>
</evidence>
<sequence length="346" mass="36578">MVETYLKILGHLFVESAPYILVGLFIAGLLRVFIPEDFLVRHLGGHSLTGAFKAALFGLPLPLCSCGVLPAAVGLYRSGAGLPATFAFLVATPQTSADAILLAYGLLGGFFALAYPLSALAASVLVALVLTLTTRPRDLSPSSSLSCLCCDQEGPHTHTFREKMRASLRHAVEELFAEMARPLLLGFFLAALAALLLPPDLARVLAAHGLTYPAMLLLGIPIYLCATASIPLGYALLLKGFSPGSVLVFLMAGPATNLTSLTVLAKFFGRRVTLLYLGTLMAAALASGWIFDQLVPSTLLRPRSVSAEGPGLISVLAALLLGWLFVRELIWKRFSPGPTSGCGCQP</sequence>
<feature type="transmembrane region" description="Helical" evidence="7">
    <location>
        <begin position="97"/>
        <end position="130"/>
    </location>
</feature>
<keyword evidence="6 7" id="KW-0472">Membrane</keyword>
<organism evidence="8">
    <name type="scientific">Thermosulfurimonas dismutans</name>
    <dbReference type="NCBI Taxonomy" id="999894"/>
    <lineage>
        <taxon>Bacteria</taxon>
        <taxon>Pseudomonadati</taxon>
        <taxon>Thermodesulfobacteriota</taxon>
        <taxon>Thermodesulfobacteria</taxon>
        <taxon>Thermodesulfobacteriales</taxon>
        <taxon>Thermodesulfobacteriaceae</taxon>
        <taxon>Thermosulfurimonas</taxon>
    </lineage>
</organism>
<feature type="transmembrane region" description="Helical" evidence="7">
    <location>
        <begin position="272"/>
        <end position="291"/>
    </location>
</feature>
<protein>
    <submittedName>
        <fullName evidence="8">Permease</fullName>
    </submittedName>
</protein>
<evidence type="ECO:0000256" key="7">
    <source>
        <dbReference type="SAM" id="Phobius"/>
    </source>
</evidence>
<comment type="subcellular location">
    <subcellularLocation>
        <location evidence="1">Cell membrane</location>
        <topology evidence="1">Multi-pass membrane protein</topology>
    </subcellularLocation>
</comment>
<dbReference type="GO" id="GO:0005886">
    <property type="term" value="C:plasma membrane"/>
    <property type="evidence" value="ECO:0007669"/>
    <property type="project" value="UniProtKB-SubCell"/>
</dbReference>
<evidence type="ECO:0000256" key="6">
    <source>
        <dbReference type="ARBA" id="ARBA00023136"/>
    </source>
</evidence>
<dbReference type="PANTHER" id="PTHR34184">
    <property type="entry name" value="UPF0718 PROTEIN YCGR"/>
    <property type="match status" value="1"/>
</dbReference>
<dbReference type="Proteomes" id="UP000886043">
    <property type="component" value="Unassembled WGS sequence"/>
</dbReference>
<comment type="caution">
    <text evidence="8">The sequence shown here is derived from an EMBL/GenBank/DDBJ whole genome shotgun (WGS) entry which is preliminary data.</text>
</comment>
<name>A0A7C3GV22_9BACT</name>
<dbReference type="InterPro" id="IPR005524">
    <property type="entry name" value="DUF318"/>
</dbReference>
<proteinExistence type="inferred from homology"/>
<evidence type="ECO:0000256" key="2">
    <source>
        <dbReference type="ARBA" id="ARBA00006386"/>
    </source>
</evidence>
<keyword evidence="5 7" id="KW-1133">Transmembrane helix</keyword>
<evidence type="ECO:0000256" key="5">
    <source>
        <dbReference type="ARBA" id="ARBA00022989"/>
    </source>
</evidence>
<keyword evidence="4 7" id="KW-0812">Transmembrane</keyword>
<feature type="transmembrane region" description="Helical" evidence="7">
    <location>
        <begin position="54"/>
        <end position="76"/>
    </location>
</feature>
<reference evidence="8" key="1">
    <citation type="journal article" date="2020" name="mSystems">
        <title>Genome- and Community-Level Interaction Insights into Carbon Utilization and Element Cycling Functions of Hydrothermarchaeota in Hydrothermal Sediment.</title>
        <authorList>
            <person name="Zhou Z."/>
            <person name="Liu Y."/>
            <person name="Xu W."/>
            <person name="Pan J."/>
            <person name="Luo Z.H."/>
            <person name="Li M."/>
        </authorList>
    </citation>
    <scope>NUCLEOTIDE SEQUENCE [LARGE SCALE GENOMIC DNA]</scope>
    <source>
        <strain evidence="8">HyVt-483</strain>
    </source>
</reference>
<dbReference type="Pfam" id="PF03773">
    <property type="entry name" value="ArsP_1"/>
    <property type="match status" value="1"/>
</dbReference>
<dbReference type="InterPro" id="IPR052923">
    <property type="entry name" value="UPF0718"/>
</dbReference>
<dbReference type="EMBL" id="DRMH01000113">
    <property type="protein sequence ID" value="HFC98463.1"/>
    <property type="molecule type" value="Genomic_DNA"/>
</dbReference>
<evidence type="ECO:0000256" key="3">
    <source>
        <dbReference type="ARBA" id="ARBA00022475"/>
    </source>
</evidence>